<protein>
    <submittedName>
        <fullName evidence="1">Uncharacterized protein</fullName>
    </submittedName>
</protein>
<dbReference type="AlphaFoldDB" id="A0A383BZJ8"/>
<proteinExistence type="predicted"/>
<feature type="non-terminal residue" evidence="1">
    <location>
        <position position="57"/>
    </location>
</feature>
<dbReference type="EMBL" id="UINC01204487">
    <property type="protein sequence ID" value="SVE25233.1"/>
    <property type="molecule type" value="Genomic_DNA"/>
</dbReference>
<sequence length="57" mass="5865">MPLLPEYDLSGKVAILATTGGDQAPHLALALSEAGALVFTIARHQSHLTAVLQAVEG</sequence>
<gene>
    <name evidence="1" type="ORF">METZ01_LOCUS478087</name>
</gene>
<name>A0A383BZJ8_9ZZZZ</name>
<reference evidence="1" key="1">
    <citation type="submission" date="2018-05" db="EMBL/GenBank/DDBJ databases">
        <authorList>
            <person name="Lanie J.A."/>
            <person name="Ng W.-L."/>
            <person name="Kazmierczak K.M."/>
            <person name="Andrzejewski T.M."/>
            <person name="Davidsen T.M."/>
            <person name="Wayne K.J."/>
            <person name="Tettelin H."/>
            <person name="Glass J.I."/>
            <person name="Rusch D."/>
            <person name="Podicherti R."/>
            <person name="Tsui H.-C.T."/>
            <person name="Winkler M.E."/>
        </authorList>
    </citation>
    <scope>NUCLEOTIDE SEQUENCE</scope>
</reference>
<accession>A0A383BZJ8</accession>
<evidence type="ECO:0000313" key="1">
    <source>
        <dbReference type="EMBL" id="SVE25233.1"/>
    </source>
</evidence>
<organism evidence="1">
    <name type="scientific">marine metagenome</name>
    <dbReference type="NCBI Taxonomy" id="408172"/>
    <lineage>
        <taxon>unclassified sequences</taxon>
        <taxon>metagenomes</taxon>
        <taxon>ecological metagenomes</taxon>
    </lineage>
</organism>